<feature type="region of interest" description="Disordered" evidence="1">
    <location>
        <begin position="97"/>
        <end position="124"/>
    </location>
</feature>
<dbReference type="InParanoid" id="C5LIV9"/>
<dbReference type="AlphaFoldDB" id="C5LIV9"/>
<keyword evidence="3" id="KW-1185">Reference proteome</keyword>
<organism evidence="3">
    <name type="scientific">Perkinsus marinus (strain ATCC 50983 / TXsc)</name>
    <dbReference type="NCBI Taxonomy" id="423536"/>
    <lineage>
        <taxon>Eukaryota</taxon>
        <taxon>Sar</taxon>
        <taxon>Alveolata</taxon>
        <taxon>Perkinsozoa</taxon>
        <taxon>Perkinsea</taxon>
        <taxon>Perkinsida</taxon>
        <taxon>Perkinsidae</taxon>
        <taxon>Perkinsus</taxon>
    </lineage>
</organism>
<name>C5LIV9_PERM5</name>
<dbReference type="Proteomes" id="UP000007800">
    <property type="component" value="Unassembled WGS sequence"/>
</dbReference>
<proteinExistence type="predicted"/>
<dbReference type="EMBL" id="GG682245">
    <property type="protein sequence ID" value="EER03294.1"/>
    <property type="molecule type" value="Genomic_DNA"/>
</dbReference>
<evidence type="ECO:0000256" key="1">
    <source>
        <dbReference type="SAM" id="MobiDB-lite"/>
    </source>
</evidence>
<evidence type="ECO:0000313" key="2">
    <source>
        <dbReference type="EMBL" id="EER03294.1"/>
    </source>
</evidence>
<gene>
    <name evidence="2" type="ORF">Pmar_PMAR000531</name>
</gene>
<protein>
    <submittedName>
        <fullName evidence="2">Uncharacterized protein</fullName>
    </submittedName>
</protein>
<dbReference type="GeneID" id="9047305"/>
<reference evidence="2 3" key="1">
    <citation type="submission" date="2008-07" db="EMBL/GenBank/DDBJ databases">
        <authorList>
            <person name="El-Sayed N."/>
            <person name="Caler E."/>
            <person name="Inman J."/>
            <person name="Amedeo P."/>
            <person name="Hass B."/>
            <person name="Wortman J."/>
        </authorList>
    </citation>
    <scope>NUCLEOTIDE SEQUENCE [LARGE SCALE GENOMIC DNA]</scope>
    <source>
        <strain evidence="3">ATCC 50983 / TXsc</strain>
    </source>
</reference>
<sequence length="169" mass="18576">MVEALTLSRGCGVTPNDVTALSRVCRETLDKLNTVEIRKAKLGMPASGPLLVESIVRLMPSSVRLVTLLYTDISVLGYRSVKALAGPEYHSFVVEREKKSCESPDPPTMSDESTELRERSATVSGDPNVEAVNVSLGSCVELVVRSQTNRSVELCHLDLPRRRTFSWDV</sequence>
<dbReference type="RefSeq" id="XP_002771478.1">
    <property type="nucleotide sequence ID" value="XM_002771432.1"/>
</dbReference>
<evidence type="ECO:0000313" key="3">
    <source>
        <dbReference type="Proteomes" id="UP000007800"/>
    </source>
</evidence>
<accession>C5LIV9</accession>